<dbReference type="GeneID" id="37879300"/>
<protein>
    <submittedName>
        <fullName evidence="3">VanZ family protein</fullName>
    </submittedName>
</protein>
<dbReference type="Proteomes" id="UP000263012">
    <property type="component" value="Chromosome"/>
</dbReference>
<evidence type="ECO:0000259" key="2">
    <source>
        <dbReference type="Pfam" id="PF04892"/>
    </source>
</evidence>
<feature type="transmembrane region" description="Helical" evidence="1">
    <location>
        <begin position="50"/>
        <end position="67"/>
    </location>
</feature>
<dbReference type="AlphaFoldDB" id="A0A343TN78"/>
<reference evidence="4" key="1">
    <citation type="submission" date="2017-11" db="EMBL/GenBank/DDBJ databases">
        <title>Phenotypic and genomic properties of facultatively anaerobic sulfur-reducing natronoarchaea from hypersaline soda lakes.</title>
        <authorList>
            <person name="Sorokin D.Y."/>
            <person name="Kublanov I.V."/>
            <person name="Roman P."/>
            <person name="Sinninghe Damste J.S."/>
            <person name="Golyshin P.N."/>
            <person name="Rojo D."/>
            <person name="Ciordia S."/>
            <person name="Mena M.D.C."/>
            <person name="Ferrer M."/>
            <person name="Messina E."/>
            <person name="Smedile F."/>
            <person name="La Spada G."/>
            <person name="La Cono V."/>
            <person name="Yakimov M.M."/>
        </authorList>
    </citation>
    <scope>NUCLEOTIDE SEQUENCE [LARGE SCALE GENOMIC DNA]</scope>
    <source>
        <strain evidence="4">AArc-Sl</strain>
    </source>
</reference>
<dbReference type="PANTHER" id="PTHR28008:SF1">
    <property type="entry name" value="DOMAIN PROTEIN, PUTATIVE (AFU_ORTHOLOGUE AFUA_3G10980)-RELATED"/>
    <property type="match status" value="1"/>
</dbReference>
<dbReference type="NCBIfam" id="NF037970">
    <property type="entry name" value="vanZ_1"/>
    <property type="match status" value="1"/>
</dbReference>
<evidence type="ECO:0000256" key="1">
    <source>
        <dbReference type="SAM" id="Phobius"/>
    </source>
</evidence>
<feature type="transmembrane region" description="Helical" evidence="1">
    <location>
        <begin position="79"/>
        <end position="100"/>
    </location>
</feature>
<evidence type="ECO:0000313" key="4">
    <source>
        <dbReference type="Proteomes" id="UP000263012"/>
    </source>
</evidence>
<dbReference type="KEGG" id="hdf:AArcSl_2939"/>
<feature type="transmembrane region" description="Helical" evidence="1">
    <location>
        <begin position="106"/>
        <end position="127"/>
    </location>
</feature>
<proteinExistence type="predicted"/>
<sequence>MRPTIPLLPRPIRWTAVAAVAGLILYASLLSPPPETIVDDARPWFSPLSYWRHFVAYCTLAGTLAYATDHWRLPRWRHAALVIAIAASYGILMEFGQVFVPERTHFMVADVIVNTLGASLVLVWFLVRPSLELTPIGKLLDRVVDDPAV</sequence>
<feature type="transmembrane region" description="Helical" evidence="1">
    <location>
        <begin position="12"/>
        <end position="30"/>
    </location>
</feature>
<dbReference type="PANTHER" id="PTHR28008">
    <property type="entry name" value="DOMAIN PROTEIN, PUTATIVE (AFU_ORTHOLOGUE AFUA_3G10980)-RELATED"/>
    <property type="match status" value="1"/>
</dbReference>
<dbReference type="EMBL" id="CP025066">
    <property type="protein sequence ID" value="AUX10550.1"/>
    <property type="molecule type" value="Genomic_DNA"/>
</dbReference>
<accession>A0A343TN78</accession>
<keyword evidence="1" id="KW-0812">Transmembrane</keyword>
<dbReference type="RefSeq" id="WP_119820968.1">
    <property type="nucleotide sequence ID" value="NZ_CP025066.1"/>
</dbReference>
<evidence type="ECO:0000313" key="3">
    <source>
        <dbReference type="EMBL" id="AUX10550.1"/>
    </source>
</evidence>
<dbReference type="InterPro" id="IPR006976">
    <property type="entry name" value="VanZ-like"/>
</dbReference>
<dbReference type="OrthoDB" id="214957at2157"/>
<keyword evidence="1" id="KW-1133">Transmembrane helix</keyword>
<organism evidence="3 4">
    <name type="scientific">Halalkaliarchaeum desulfuricum</name>
    <dbReference type="NCBI Taxonomy" id="2055893"/>
    <lineage>
        <taxon>Archaea</taxon>
        <taxon>Methanobacteriati</taxon>
        <taxon>Methanobacteriota</taxon>
        <taxon>Stenosarchaea group</taxon>
        <taxon>Halobacteria</taxon>
        <taxon>Halobacteriales</taxon>
        <taxon>Haloferacaceae</taxon>
        <taxon>Halalkaliarchaeum</taxon>
    </lineage>
</organism>
<feature type="domain" description="VanZ-like" evidence="2">
    <location>
        <begin position="51"/>
        <end position="125"/>
    </location>
</feature>
<dbReference type="Pfam" id="PF04892">
    <property type="entry name" value="VanZ"/>
    <property type="match status" value="1"/>
</dbReference>
<name>A0A343TN78_9EURY</name>
<gene>
    <name evidence="3" type="ORF">AArcSl_2939</name>
</gene>
<keyword evidence="4" id="KW-1185">Reference proteome</keyword>
<keyword evidence="1" id="KW-0472">Membrane</keyword>